<dbReference type="PANTHER" id="PTHR42935:SF1">
    <property type="entry name" value="SLR0930 PROTEIN"/>
    <property type="match status" value="1"/>
</dbReference>
<dbReference type="OrthoDB" id="9812140at2"/>
<dbReference type="PANTHER" id="PTHR42935">
    <property type="entry name" value="SLR0930 PROTEIN"/>
    <property type="match status" value="1"/>
</dbReference>
<keyword evidence="2" id="KW-1185">Reference proteome</keyword>
<gene>
    <name evidence="1" type="ORF">C5O18_07280</name>
</gene>
<dbReference type="Gene3D" id="3.40.50.300">
    <property type="entry name" value="P-loop containing nucleotide triphosphate hydrolases"/>
    <property type="match status" value="1"/>
</dbReference>
<proteinExistence type="predicted"/>
<dbReference type="InterPro" id="IPR027417">
    <property type="entry name" value="P-loop_NTPase"/>
</dbReference>
<name>A0A2P6ARR7_9GAMM</name>
<dbReference type="EMBL" id="PTQZ01000173">
    <property type="protein sequence ID" value="PQA38043.1"/>
    <property type="molecule type" value="Genomic_DNA"/>
</dbReference>
<evidence type="ECO:0000313" key="1">
    <source>
        <dbReference type="EMBL" id="PQA38043.1"/>
    </source>
</evidence>
<comment type="caution">
    <text evidence="1">The sequence shown here is derived from an EMBL/GenBank/DDBJ whole genome shotgun (WGS) entry which is preliminary data.</text>
</comment>
<dbReference type="Proteomes" id="UP000243900">
    <property type="component" value="Unassembled WGS sequence"/>
</dbReference>
<reference evidence="2" key="1">
    <citation type="submission" date="2018-02" db="EMBL/GenBank/DDBJ databases">
        <title>Genome sequencing of Solimonas sp. HR-BB.</title>
        <authorList>
            <person name="Lee Y."/>
            <person name="Jeon C.O."/>
        </authorList>
    </citation>
    <scope>NUCLEOTIDE SEQUENCE [LARGE SCALE GENOMIC DNA]</scope>
    <source>
        <strain evidence="2">HR-E</strain>
    </source>
</reference>
<sequence>MTTASSAASFSALASQPGVIAWRWRQGALQPVTSVQQTHLADLLGIDRQKEAMRRNTEQFVHGLPANHALLTGARGTGKSSLVKALLTEFSAAGLRLIEVPPHDLIDLPDIVAPLRGRPERFILYVDDFSVASSDPALIALKTALDGGVEEAPDNVLIYATSNRRYLMPTLQSDNREYQWVDDELHPGESTEEKVSLSERFGLWLSFLAFNQNDYEQLVRHHLAKLGWQHWDEEVRAEALRWAQTRASRSGRVASQFARDWVGRQSLAGRQPD</sequence>
<dbReference type="InterPro" id="IPR008533">
    <property type="entry name" value="DUF815"/>
</dbReference>
<dbReference type="AlphaFoldDB" id="A0A2P6ARR7"/>
<evidence type="ECO:0000313" key="2">
    <source>
        <dbReference type="Proteomes" id="UP000243900"/>
    </source>
</evidence>
<accession>A0A2P6ARR7</accession>
<dbReference type="SUPFAM" id="SSF52540">
    <property type="entry name" value="P-loop containing nucleoside triphosphate hydrolases"/>
    <property type="match status" value="1"/>
</dbReference>
<organism evidence="1 2">
    <name type="scientific">Amnimonas aquatica</name>
    <dbReference type="NCBI Taxonomy" id="2094561"/>
    <lineage>
        <taxon>Bacteria</taxon>
        <taxon>Pseudomonadati</taxon>
        <taxon>Pseudomonadota</taxon>
        <taxon>Gammaproteobacteria</taxon>
        <taxon>Moraxellales</taxon>
        <taxon>Moraxellaceae</taxon>
        <taxon>Amnimonas</taxon>
    </lineage>
</organism>
<protein>
    <submittedName>
        <fullName evidence="1">AAA family ATPase</fullName>
    </submittedName>
</protein>
<dbReference type="Pfam" id="PF05673">
    <property type="entry name" value="DUF815"/>
    <property type="match status" value="1"/>
</dbReference>